<protein>
    <submittedName>
        <fullName evidence="3">DUF2169 domain-containing protein</fullName>
    </submittedName>
</protein>
<dbReference type="Pfam" id="PF09937">
    <property type="entry name" value="DUF2169"/>
    <property type="match status" value="1"/>
</dbReference>
<evidence type="ECO:0000256" key="1">
    <source>
        <dbReference type="SAM" id="MobiDB-lite"/>
    </source>
</evidence>
<proteinExistence type="predicted"/>
<dbReference type="InterPro" id="IPR018683">
    <property type="entry name" value="DUF2169"/>
</dbReference>
<accession>A0A6N7Q183</accession>
<feature type="region of interest" description="Disordered" evidence="1">
    <location>
        <begin position="1"/>
        <end position="26"/>
    </location>
</feature>
<keyword evidence="4" id="KW-1185">Reference proteome</keyword>
<dbReference type="EMBL" id="WJIE01000011">
    <property type="protein sequence ID" value="MRG96355.1"/>
    <property type="molecule type" value="Genomic_DNA"/>
</dbReference>
<reference evidence="3 4" key="1">
    <citation type="submission" date="2019-10" db="EMBL/GenBank/DDBJ databases">
        <title>A soil myxobacterium in the family Polyangiaceae.</title>
        <authorList>
            <person name="Li Y."/>
            <person name="Wang J."/>
        </authorList>
    </citation>
    <scope>NUCLEOTIDE SEQUENCE [LARGE SCALE GENOMIC DNA]</scope>
    <source>
        <strain evidence="3 4">DSM 14734</strain>
    </source>
</reference>
<organism evidence="3 4">
    <name type="scientific">Polyangium spumosum</name>
    <dbReference type="NCBI Taxonomy" id="889282"/>
    <lineage>
        <taxon>Bacteria</taxon>
        <taxon>Pseudomonadati</taxon>
        <taxon>Myxococcota</taxon>
        <taxon>Polyangia</taxon>
        <taxon>Polyangiales</taxon>
        <taxon>Polyangiaceae</taxon>
        <taxon>Polyangium</taxon>
    </lineage>
</organism>
<name>A0A6N7Q183_9BACT</name>
<dbReference type="OrthoDB" id="233093at2"/>
<comment type="caution">
    <text evidence="3">The sequence shown here is derived from an EMBL/GenBank/DDBJ whole genome shotgun (WGS) entry which is preliminary data.</text>
</comment>
<dbReference type="AlphaFoldDB" id="A0A6N7Q183"/>
<evidence type="ECO:0000259" key="2">
    <source>
        <dbReference type="Pfam" id="PF09937"/>
    </source>
</evidence>
<sequence length="393" mass="43753">MESVELDPMTKPMAAPSPATRQVSTQNEEDQFELVVLAKRTYSITSAGRCVPADAQLPLVEEPRDEPDAPDLLAHDSDLWPIKRFTDVVVRGHAHAPRAASTFEAAIAVGRVERKVLVVGDRRASLSIRGRLVFSPPAPVESVPLRYDRAYGGRDRVAEEKWGNPFALFRAYFQSPASADQASPYVYPRNAAGRGYLMEPTREAVDALVLPNLEDPTDPLTPERIVVGSPTRWHLMPLPRSFGFVHPGWFPRVGYLGFIAPYDSVGVPFQEVARGEALSEATRGLLLPPRYSVRFFNGASLGLQLPFVSPGERCVLTNLMKGAPSFAFDLPRERPKLWADGRNGKLVETDPVIYTLVIEPDERRLTVLWRGAARAPRRYADEELAKMPFLVEW</sequence>
<gene>
    <name evidence="3" type="ORF">GF068_31190</name>
</gene>
<dbReference type="Proteomes" id="UP000440224">
    <property type="component" value="Unassembled WGS sequence"/>
</dbReference>
<evidence type="ECO:0000313" key="3">
    <source>
        <dbReference type="EMBL" id="MRG96355.1"/>
    </source>
</evidence>
<evidence type="ECO:0000313" key="4">
    <source>
        <dbReference type="Proteomes" id="UP000440224"/>
    </source>
</evidence>
<feature type="domain" description="DUF2169" evidence="2">
    <location>
        <begin position="33"/>
        <end position="370"/>
    </location>
</feature>